<accession>C0NJM7</accession>
<dbReference type="GeneID" id="69036373"/>
<proteinExistence type="predicted"/>
<protein>
    <submittedName>
        <fullName evidence="2">Uncharacterized protein</fullName>
    </submittedName>
</protein>
<feature type="compositionally biased region" description="Polar residues" evidence="1">
    <location>
        <begin position="452"/>
        <end position="466"/>
    </location>
</feature>
<feature type="region of interest" description="Disordered" evidence="1">
    <location>
        <begin position="586"/>
        <end position="623"/>
    </location>
</feature>
<sequence length="763" mass="83391">MFYAKFRPILGLHPPALAIRSLFTGTALLALSYRVHSYNARPALMDTSAQYSSFLGGMSQVEGPCPGEEGFLLISFLGMAGRLESWLITTFSILLVQIKENSLVIRVEIVSFTMSPQLPAAPESIDVNAPVTQTRECSHHGAAVRRRSGRPSHPLQRYYSRHNFPKPIRHSELRFKARNSARQLLGRDPFGRRRELCHSSSSASSGEQNAACLSIKPYPSEGSLLEQSANIPQMITPNARESTFTDTMSAPFNFTKSPLWLGKTLAAPAAFPEKEPWVIRNPHNPFASDTISHTDSCLYATYPSQKECTRAQANQRHYSNSLVPGQNQSYPMTVGFGLTHRPSTTETDEFSRLLQTIELHSRQSKGIADLVASYLEREASYSDINPEGGDVINKFFTKPLRQLNQDSEGSLQVASLPGGGDSPDPPRTPFRGHMIDRIDSGGAVVGLDENKSGQGRTTASQENIPQNEGPGIARDSQVCELLQGPALSTSEFGGFYDTFVPSVASDNSFPRKRPIPNIGDACQNKLDLPAGCYSQQVKTYTEKSDPCENSPYSSNCRGCRPKRVKVDHFTGQPDSVYQIGVDHKPLEAPLTTQGPRPHHSETLSEISQSSEKPYSAPTTPGYQRMYGTRQKRYAVPPLADIPPNCACRPNCSCSSPCQCGQDTNVEMRMANTPSSQPPLGISTKSLMTNSQNCACQPHCSCPLPCQCGQDADAKTGRNTSLSVQQPLGAPICAFPLFQITPQKPDLPVDEIHSSQFPQCGSCA</sequence>
<name>C0NJM7_AJECG</name>
<evidence type="ECO:0000313" key="3">
    <source>
        <dbReference type="Proteomes" id="UP000001631"/>
    </source>
</evidence>
<feature type="region of interest" description="Disordered" evidence="1">
    <location>
        <begin position="450"/>
        <end position="472"/>
    </location>
</feature>
<dbReference type="Proteomes" id="UP000001631">
    <property type="component" value="Unassembled WGS sequence"/>
</dbReference>
<reference evidence="2" key="1">
    <citation type="submission" date="2009-02" db="EMBL/GenBank/DDBJ databases">
        <title>The Genome Sequence of Ajellomyces capsulatus strain G186AR.</title>
        <authorList>
            <consortium name="The Broad Institute Genome Sequencing Platform"/>
            <person name="Champion M."/>
            <person name="Cuomo C."/>
            <person name="Ma L.-J."/>
            <person name="Henn M.R."/>
            <person name="Sil A."/>
            <person name="Goldman B."/>
            <person name="Young S.K."/>
            <person name="Kodira C.D."/>
            <person name="Zeng Q."/>
            <person name="Koehrsen M."/>
            <person name="Alvarado L."/>
            <person name="Berlin A."/>
            <person name="Borenstein D."/>
            <person name="Chen Z."/>
            <person name="Engels R."/>
            <person name="Freedman E."/>
            <person name="Gellesch M."/>
            <person name="Goldberg J."/>
            <person name="Griggs A."/>
            <person name="Gujja S."/>
            <person name="Heiman D."/>
            <person name="Hepburn T."/>
            <person name="Howarth C."/>
            <person name="Jen D."/>
            <person name="Larson L."/>
            <person name="Lewis B."/>
            <person name="Mehta T."/>
            <person name="Park D."/>
            <person name="Pearson M."/>
            <person name="Roberts A."/>
            <person name="Saif S."/>
            <person name="Shea T."/>
            <person name="Shenoy N."/>
            <person name="Sisk P."/>
            <person name="Stolte C."/>
            <person name="Sykes S."/>
            <person name="Walk T."/>
            <person name="White J."/>
            <person name="Yandava C."/>
            <person name="Klein B."/>
            <person name="McEwen J.G."/>
            <person name="Puccia R."/>
            <person name="Goldman G.H."/>
            <person name="Felipe M.S."/>
            <person name="Nino-Vega G."/>
            <person name="San-Blas G."/>
            <person name="Taylor J."/>
            <person name="Mendoza L."/>
            <person name="Galagan J."/>
            <person name="Nusbaum C."/>
            <person name="Birren B."/>
        </authorList>
    </citation>
    <scope>NUCLEOTIDE SEQUENCE</scope>
    <source>
        <strain evidence="2">G186AR</strain>
    </source>
</reference>
<feature type="region of interest" description="Disordered" evidence="1">
    <location>
        <begin position="407"/>
        <end position="429"/>
    </location>
</feature>
<dbReference type="InParanoid" id="C0NJM7"/>
<keyword evidence="3" id="KW-1185">Reference proteome</keyword>
<organism evidence="2 3">
    <name type="scientific">Ajellomyces capsulatus (strain G186AR / H82 / ATCC MYA-2454 / RMSCC 2432)</name>
    <name type="common">Darling's disease fungus</name>
    <name type="synonym">Histoplasma capsulatum</name>
    <dbReference type="NCBI Taxonomy" id="447093"/>
    <lineage>
        <taxon>Eukaryota</taxon>
        <taxon>Fungi</taxon>
        <taxon>Dikarya</taxon>
        <taxon>Ascomycota</taxon>
        <taxon>Pezizomycotina</taxon>
        <taxon>Eurotiomycetes</taxon>
        <taxon>Eurotiomycetidae</taxon>
        <taxon>Onygenales</taxon>
        <taxon>Ajellomycetaceae</taxon>
        <taxon>Histoplasma</taxon>
    </lineage>
</organism>
<evidence type="ECO:0000256" key="1">
    <source>
        <dbReference type="SAM" id="MobiDB-lite"/>
    </source>
</evidence>
<dbReference type="AlphaFoldDB" id="C0NJM7"/>
<gene>
    <name evidence="2" type="ORF">HCBG_03357</name>
</gene>
<evidence type="ECO:0000313" key="2">
    <source>
        <dbReference type="EMBL" id="EEH08068.1"/>
    </source>
</evidence>
<dbReference type="EMBL" id="GG663366">
    <property type="protein sequence ID" value="EEH08068.1"/>
    <property type="molecule type" value="Genomic_DNA"/>
</dbReference>
<dbReference type="VEuPathDB" id="FungiDB:I7I50_06950"/>
<dbReference type="HOGENOM" id="CLU_413298_0_0_1"/>
<dbReference type="RefSeq" id="XP_045288549.1">
    <property type="nucleotide sequence ID" value="XM_045430406.1"/>
</dbReference>
<feature type="compositionally biased region" description="Polar residues" evidence="1">
    <location>
        <begin position="603"/>
        <end position="621"/>
    </location>
</feature>